<protein>
    <recommendedName>
        <fullName evidence="3">Exosortase A system-associated hydrolase 2</fullName>
    </recommendedName>
</protein>
<proteinExistence type="predicted"/>
<comment type="caution">
    <text evidence="1">The sequence shown here is derived from an EMBL/GenBank/DDBJ whole genome shotgun (WGS) entry which is preliminary data.</text>
</comment>
<dbReference type="EMBL" id="JBBWWT010000002">
    <property type="protein sequence ID" value="MEL1263989.1"/>
    <property type="molecule type" value="Genomic_DNA"/>
</dbReference>
<reference evidence="1 2" key="1">
    <citation type="submission" date="2024-04" db="EMBL/GenBank/DDBJ databases">
        <title>Draft genome sequence of Pseudoxanthomonas putridarboris WD12.</title>
        <authorList>
            <person name="Oh J."/>
        </authorList>
    </citation>
    <scope>NUCLEOTIDE SEQUENCE [LARGE SCALE GENOMIC DNA]</scope>
    <source>
        <strain evidence="1 2">WD12</strain>
    </source>
</reference>
<name>A0ABU9IZC7_9GAMM</name>
<evidence type="ECO:0008006" key="3">
    <source>
        <dbReference type="Google" id="ProtNLM"/>
    </source>
</evidence>
<evidence type="ECO:0000313" key="2">
    <source>
        <dbReference type="Proteomes" id="UP001459204"/>
    </source>
</evidence>
<dbReference type="RefSeq" id="WP_341725168.1">
    <property type="nucleotide sequence ID" value="NZ_JBBWWT010000002.1"/>
</dbReference>
<gene>
    <name evidence="1" type="ORF">AAD027_06330</name>
</gene>
<dbReference type="InterPro" id="IPR029058">
    <property type="entry name" value="AB_hydrolase_fold"/>
</dbReference>
<dbReference type="Gene3D" id="3.40.50.1820">
    <property type="entry name" value="alpha/beta hydrolase"/>
    <property type="match status" value="1"/>
</dbReference>
<dbReference type="SUPFAM" id="SSF53474">
    <property type="entry name" value="alpha/beta-Hydrolases"/>
    <property type="match status" value="1"/>
</dbReference>
<organism evidence="1 2">
    <name type="scientific">Pseudoxanthomonas putridarboris</name>
    <dbReference type="NCBI Taxonomy" id="752605"/>
    <lineage>
        <taxon>Bacteria</taxon>
        <taxon>Pseudomonadati</taxon>
        <taxon>Pseudomonadota</taxon>
        <taxon>Gammaproteobacteria</taxon>
        <taxon>Lysobacterales</taxon>
        <taxon>Lysobacteraceae</taxon>
        <taxon>Pseudoxanthomonas</taxon>
    </lineage>
</organism>
<accession>A0ABU9IZC7</accession>
<evidence type="ECO:0000313" key="1">
    <source>
        <dbReference type="EMBL" id="MEL1263989.1"/>
    </source>
</evidence>
<dbReference type="Proteomes" id="UP001459204">
    <property type="component" value="Unassembled WGS sequence"/>
</dbReference>
<keyword evidence="2" id="KW-1185">Reference proteome</keyword>
<sequence>MVQPLYFGPPQRTLLGMRHGPGNGADAARAVTVAPPLLQEGIATQRALWWLCEQLAGAGVSSLRFDWYGSGDSGGASQQMTLEGLAQDAAAAAGWWNGRTPHRVRQLGLRSGAFGLLLAASHSAEPVDLVLWDPILSGAALLAEWKRMHQAQLTGVGRYPFSTTGPGEDDLLGFDPDAAFLRALHDCDLHDASLPAGSRVLVTGWEPGEGMQAWIDRLARSGVRAEWWPLDTGDAPAWDDPMQFENQLFPRRAAARLAARLAEVGEWA</sequence>